<evidence type="ECO:0000256" key="11">
    <source>
        <dbReference type="ARBA" id="ARBA00023146"/>
    </source>
</evidence>
<feature type="binding site" evidence="13">
    <location>
        <position position="274"/>
    </location>
    <ligand>
        <name>ATP</name>
        <dbReference type="ChEBI" id="CHEBI:30616"/>
    </ligand>
</feature>
<evidence type="ECO:0000313" key="15">
    <source>
        <dbReference type="EMBL" id="OIO17592.1"/>
    </source>
</evidence>
<dbReference type="EMBL" id="MNVB01000027">
    <property type="protein sequence ID" value="OIO17592.1"/>
    <property type="molecule type" value="Genomic_DNA"/>
</dbReference>
<evidence type="ECO:0000256" key="10">
    <source>
        <dbReference type="ARBA" id="ARBA00022917"/>
    </source>
</evidence>
<dbReference type="InterPro" id="IPR009080">
    <property type="entry name" value="tRNAsynth_Ia_anticodon-bd"/>
</dbReference>
<evidence type="ECO:0000256" key="12">
    <source>
        <dbReference type="ARBA" id="ARBA00047398"/>
    </source>
</evidence>
<feature type="binding site" evidence="13">
    <location>
        <position position="28"/>
    </location>
    <ligand>
        <name>Zn(2+)</name>
        <dbReference type="ChEBI" id="CHEBI:29105"/>
    </ligand>
</feature>
<dbReference type="PRINTS" id="PR00983">
    <property type="entry name" value="TRNASYNTHCYS"/>
</dbReference>
<dbReference type="HAMAP" id="MF_00041">
    <property type="entry name" value="Cys_tRNA_synth"/>
    <property type="match status" value="1"/>
</dbReference>
<evidence type="ECO:0000256" key="2">
    <source>
        <dbReference type="ARBA" id="ARBA00005594"/>
    </source>
</evidence>
<dbReference type="PANTHER" id="PTHR10890">
    <property type="entry name" value="CYSTEINYL-TRNA SYNTHETASE"/>
    <property type="match status" value="1"/>
</dbReference>
<evidence type="ECO:0000256" key="5">
    <source>
        <dbReference type="ARBA" id="ARBA00022598"/>
    </source>
</evidence>
<keyword evidence="6 13" id="KW-0479">Metal-binding</keyword>
<dbReference type="InterPro" id="IPR015803">
    <property type="entry name" value="Cys-tRNA-ligase"/>
</dbReference>
<feature type="short sequence motif" description="'HIGH' region" evidence="13">
    <location>
        <begin position="30"/>
        <end position="40"/>
    </location>
</feature>
<comment type="catalytic activity">
    <reaction evidence="12 13">
        <text>tRNA(Cys) + L-cysteine + ATP = L-cysteinyl-tRNA(Cys) + AMP + diphosphate</text>
        <dbReference type="Rhea" id="RHEA:17773"/>
        <dbReference type="Rhea" id="RHEA-COMP:9661"/>
        <dbReference type="Rhea" id="RHEA-COMP:9679"/>
        <dbReference type="ChEBI" id="CHEBI:30616"/>
        <dbReference type="ChEBI" id="CHEBI:33019"/>
        <dbReference type="ChEBI" id="CHEBI:35235"/>
        <dbReference type="ChEBI" id="CHEBI:78442"/>
        <dbReference type="ChEBI" id="CHEBI:78517"/>
        <dbReference type="ChEBI" id="CHEBI:456215"/>
        <dbReference type="EC" id="6.1.1.16"/>
    </reaction>
</comment>
<keyword evidence="11 13" id="KW-0030">Aminoacyl-tRNA synthetase</keyword>
<evidence type="ECO:0000259" key="14">
    <source>
        <dbReference type="SMART" id="SM00840"/>
    </source>
</evidence>
<keyword evidence="7 13" id="KW-0547">Nucleotide-binding</keyword>
<comment type="similarity">
    <text evidence="2 13">Belongs to the class-I aminoacyl-tRNA synthetase family.</text>
</comment>
<evidence type="ECO:0000256" key="4">
    <source>
        <dbReference type="ARBA" id="ARBA00022490"/>
    </source>
</evidence>
<keyword evidence="4 13" id="KW-0963">Cytoplasm</keyword>
<accession>A0A1J4U0W6</accession>
<dbReference type="SMART" id="SM00840">
    <property type="entry name" value="DALR_2"/>
    <property type="match status" value="1"/>
</dbReference>
<keyword evidence="9 13" id="KW-0067">ATP-binding</keyword>
<dbReference type="FunFam" id="3.40.50.620:FF:000130">
    <property type="entry name" value="Cysteine--tRNA ligase"/>
    <property type="match status" value="1"/>
</dbReference>
<reference evidence="15 16" key="1">
    <citation type="journal article" date="2016" name="Environ. Microbiol.">
        <title>Genomic resolution of a cold subsurface aquifer community provides metabolic insights for novel microbes adapted to high CO concentrations.</title>
        <authorList>
            <person name="Probst A.J."/>
            <person name="Castelle C.J."/>
            <person name="Singh A."/>
            <person name="Brown C.T."/>
            <person name="Anantharaman K."/>
            <person name="Sharon I."/>
            <person name="Hug L.A."/>
            <person name="Burstein D."/>
            <person name="Emerson J.B."/>
            <person name="Thomas B.C."/>
            <person name="Banfield J.F."/>
        </authorList>
    </citation>
    <scope>NUCLEOTIDE SEQUENCE [LARGE SCALE GENOMIC DNA]</scope>
    <source>
        <strain evidence="15">CG1_02_38_13</strain>
    </source>
</reference>
<evidence type="ECO:0000256" key="9">
    <source>
        <dbReference type="ARBA" id="ARBA00022840"/>
    </source>
</evidence>
<dbReference type="Gene3D" id="1.20.120.1910">
    <property type="entry name" value="Cysteine-tRNA ligase, C-terminal anti-codon recognition domain"/>
    <property type="match status" value="1"/>
</dbReference>
<protein>
    <recommendedName>
        <fullName evidence="13">Cysteine--tRNA ligase</fullName>
        <ecNumber evidence="13">6.1.1.16</ecNumber>
    </recommendedName>
    <alternativeName>
        <fullName evidence="13">Cysteinyl-tRNA synthetase</fullName>
        <shortName evidence="13">CysRS</shortName>
    </alternativeName>
</protein>
<comment type="subunit">
    <text evidence="3 13">Monomer.</text>
</comment>
<evidence type="ECO:0000256" key="13">
    <source>
        <dbReference type="HAMAP-Rule" id="MF_00041"/>
    </source>
</evidence>
<gene>
    <name evidence="13" type="primary">cysS</name>
    <name evidence="15" type="ORF">AUJ29_01160</name>
</gene>
<dbReference type="PANTHER" id="PTHR10890:SF3">
    <property type="entry name" value="CYSTEINE--TRNA LIGASE, CYTOPLASMIC"/>
    <property type="match status" value="1"/>
</dbReference>
<dbReference type="GO" id="GO:0008270">
    <property type="term" value="F:zinc ion binding"/>
    <property type="evidence" value="ECO:0007669"/>
    <property type="project" value="UniProtKB-UniRule"/>
</dbReference>
<evidence type="ECO:0000256" key="6">
    <source>
        <dbReference type="ARBA" id="ARBA00022723"/>
    </source>
</evidence>
<dbReference type="InterPro" id="IPR024909">
    <property type="entry name" value="Cys-tRNA/MSH_ligase"/>
</dbReference>
<keyword evidence="10 13" id="KW-0648">Protein biosynthesis</keyword>
<keyword evidence="5 13" id="KW-0436">Ligase</keyword>
<dbReference type="InterPro" id="IPR015273">
    <property type="entry name" value="Cys-tRNA-synt_Ia_DALR"/>
</dbReference>
<feature type="binding site" evidence="13">
    <location>
        <position position="243"/>
    </location>
    <ligand>
        <name>Zn(2+)</name>
        <dbReference type="ChEBI" id="CHEBI:29105"/>
    </ligand>
</feature>
<dbReference type="Pfam" id="PF01406">
    <property type="entry name" value="tRNA-synt_1e"/>
    <property type="match status" value="1"/>
</dbReference>
<dbReference type="SUPFAM" id="SSF52374">
    <property type="entry name" value="Nucleotidylyl transferase"/>
    <property type="match status" value="1"/>
</dbReference>
<sequence length="476" mass="55800">MLKFYNTLTRKKQIFQPIEKNIVKIYTCGPTVYNYAHIGNLSAYLFADLLKRYLRYSGYKIVDVMNLTDVDDKTINASQDHNQSLRQYTSFFINTLLEDFEKLNITNPKVFCRATEHISEMINLVQDLIDKGYAYQADDGSVYYKIDSFGDYGKFAQLKKNKLKNNASGRMISDEYKKEEATDFVLWKKLSEKDGEVYWDSPFGRGRPGWHIECSAMSMKYLGETFDIHTGAIDLIFPHHQNEIAQSEAATGKQFVHFWLHRSFLKIDGKKMSKSLRNIYTLKDILKKISNPLVFRYLVLTNHYRSSLNFTFDSLEASLNSLNRFQDFIDRLTKVKDLDINDESSLKEININIKKTLDRFKEYMDDDLNTPKAIADLFCFMNKINKMIIKNEVGVNGSELIRKFIKNINEVWGFLDIPAERIDEKFKNKIENLIQKRNEYRLSKNWEEADKIKNNLLKIKVAVKDGKETTEWKIIK</sequence>
<dbReference type="Pfam" id="PF09190">
    <property type="entry name" value="DALR_2"/>
    <property type="match status" value="1"/>
</dbReference>
<comment type="subcellular location">
    <subcellularLocation>
        <location evidence="1 13">Cytoplasm</location>
    </subcellularLocation>
</comment>
<evidence type="ECO:0000256" key="3">
    <source>
        <dbReference type="ARBA" id="ARBA00011245"/>
    </source>
</evidence>
<dbReference type="Gene3D" id="3.40.50.620">
    <property type="entry name" value="HUPs"/>
    <property type="match status" value="1"/>
</dbReference>
<dbReference type="AlphaFoldDB" id="A0A1J4U0W6"/>
<dbReference type="InterPro" id="IPR032678">
    <property type="entry name" value="tRNA-synt_1_cat_dom"/>
</dbReference>
<evidence type="ECO:0000256" key="1">
    <source>
        <dbReference type="ARBA" id="ARBA00004496"/>
    </source>
</evidence>
<dbReference type="GO" id="GO:0006423">
    <property type="term" value="P:cysteinyl-tRNA aminoacylation"/>
    <property type="evidence" value="ECO:0007669"/>
    <property type="project" value="UniProtKB-UniRule"/>
</dbReference>
<dbReference type="GO" id="GO:0005829">
    <property type="term" value="C:cytosol"/>
    <property type="evidence" value="ECO:0007669"/>
    <property type="project" value="TreeGrafter"/>
</dbReference>
<dbReference type="EC" id="6.1.1.16" evidence="13"/>
<dbReference type="InterPro" id="IPR014729">
    <property type="entry name" value="Rossmann-like_a/b/a_fold"/>
</dbReference>
<dbReference type="NCBIfam" id="TIGR00435">
    <property type="entry name" value="cysS"/>
    <property type="match status" value="1"/>
</dbReference>
<organism evidence="15 16">
    <name type="scientific">Candidatus Kuenenbacteria bacterium CG1_02_38_13</name>
    <dbReference type="NCBI Taxonomy" id="1805235"/>
    <lineage>
        <taxon>Bacteria</taxon>
        <taxon>Candidatus Kueneniibacteriota</taxon>
    </lineage>
</organism>
<feature type="binding site" evidence="13">
    <location>
        <position position="214"/>
    </location>
    <ligand>
        <name>Zn(2+)</name>
        <dbReference type="ChEBI" id="CHEBI:29105"/>
    </ligand>
</feature>
<dbReference type="GO" id="GO:0005524">
    <property type="term" value="F:ATP binding"/>
    <property type="evidence" value="ECO:0007669"/>
    <property type="project" value="UniProtKB-UniRule"/>
</dbReference>
<feature type="short sequence motif" description="'KMSKS' region" evidence="13">
    <location>
        <begin position="271"/>
        <end position="275"/>
    </location>
</feature>
<keyword evidence="8 13" id="KW-0862">Zinc</keyword>
<dbReference type="CDD" id="cd00672">
    <property type="entry name" value="CysRS_core"/>
    <property type="match status" value="1"/>
</dbReference>
<feature type="binding site" evidence="13">
    <location>
        <position position="239"/>
    </location>
    <ligand>
        <name>Zn(2+)</name>
        <dbReference type="ChEBI" id="CHEBI:29105"/>
    </ligand>
</feature>
<evidence type="ECO:0000256" key="7">
    <source>
        <dbReference type="ARBA" id="ARBA00022741"/>
    </source>
</evidence>
<name>A0A1J4U0W6_9BACT</name>
<dbReference type="Proteomes" id="UP000182465">
    <property type="component" value="Unassembled WGS sequence"/>
</dbReference>
<feature type="domain" description="Cysteinyl-tRNA synthetase class Ia DALR" evidence="14">
    <location>
        <begin position="359"/>
        <end position="423"/>
    </location>
</feature>
<dbReference type="SUPFAM" id="SSF47323">
    <property type="entry name" value="Anticodon-binding domain of a subclass of class I aminoacyl-tRNA synthetases"/>
    <property type="match status" value="1"/>
</dbReference>
<dbReference type="GO" id="GO:0004817">
    <property type="term" value="F:cysteine-tRNA ligase activity"/>
    <property type="evidence" value="ECO:0007669"/>
    <property type="project" value="UniProtKB-UniRule"/>
</dbReference>
<proteinExistence type="inferred from homology"/>
<comment type="caution">
    <text evidence="15">The sequence shown here is derived from an EMBL/GenBank/DDBJ whole genome shotgun (WGS) entry which is preliminary data.</text>
</comment>
<evidence type="ECO:0000313" key="16">
    <source>
        <dbReference type="Proteomes" id="UP000182465"/>
    </source>
</evidence>
<comment type="cofactor">
    <cofactor evidence="13">
        <name>Zn(2+)</name>
        <dbReference type="ChEBI" id="CHEBI:29105"/>
    </cofactor>
    <text evidence="13">Binds 1 zinc ion per subunit.</text>
</comment>
<evidence type="ECO:0000256" key="8">
    <source>
        <dbReference type="ARBA" id="ARBA00022833"/>
    </source>
</evidence>